<feature type="signal peptide" evidence="3">
    <location>
        <begin position="1"/>
        <end position="18"/>
    </location>
</feature>
<keyword evidence="3" id="KW-0732">Signal</keyword>
<evidence type="ECO:0000256" key="2">
    <source>
        <dbReference type="ARBA" id="ARBA00008520"/>
    </source>
</evidence>
<dbReference type="PANTHER" id="PTHR43649">
    <property type="entry name" value="ARABINOSE-BINDING PROTEIN-RELATED"/>
    <property type="match status" value="1"/>
</dbReference>
<dbReference type="InterPro" id="IPR050490">
    <property type="entry name" value="Bact_solute-bd_prot1"/>
</dbReference>
<dbReference type="Gene3D" id="3.40.190.10">
    <property type="entry name" value="Periplasmic binding protein-like II"/>
    <property type="match status" value="2"/>
</dbReference>
<accession>A0ABX2ENV2</accession>
<name>A0ABX2ENV2_9BURK</name>
<organism evidence="4 5">
    <name type="scientific">Pseudaquabacterium terrae</name>
    <dbReference type="NCBI Taxonomy" id="2732868"/>
    <lineage>
        <taxon>Bacteria</taxon>
        <taxon>Pseudomonadati</taxon>
        <taxon>Pseudomonadota</taxon>
        <taxon>Betaproteobacteria</taxon>
        <taxon>Burkholderiales</taxon>
        <taxon>Sphaerotilaceae</taxon>
        <taxon>Pseudaquabacterium</taxon>
    </lineage>
</organism>
<protein>
    <submittedName>
        <fullName evidence="4">Sugar ABC transporter substrate-binding protein</fullName>
    </submittedName>
</protein>
<evidence type="ECO:0000313" key="5">
    <source>
        <dbReference type="Proteomes" id="UP000737171"/>
    </source>
</evidence>
<dbReference type="InterPro" id="IPR006059">
    <property type="entry name" value="SBP"/>
</dbReference>
<feature type="chain" id="PRO_5046796927" evidence="3">
    <location>
        <begin position="19"/>
        <end position="436"/>
    </location>
</feature>
<proteinExistence type="inferred from homology"/>
<evidence type="ECO:0000256" key="1">
    <source>
        <dbReference type="ARBA" id="ARBA00004418"/>
    </source>
</evidence>
<comment type="caution">
    <text evidence="4">The sequence shown here is derived from an EMBL/GenBank/DDBJ whole genome shotgun (WGS) entry which is preliminary data.</text>
</comment>
<dbReference type="Proteomes" id="UP000737171">
    <property type="component" value="Unassembled WGS sequence"/>
</dbReference>
<dbReference type="Pfam" id="PF01547">
    <property type="entry name" value="SBP_bac_1"/>
    <property type="match status" value="1"/>
</dbReference>
<dbReference type="CDD" id="cd13585">
    <property type="entry name" value="PBP2_TMBP_like"/>
    <property type="match status" value="1"/>
</dbReference>
<dbReference type="PANTHER" id="PTHR43649:SF12">
    <property type="entry name" value="DIACETYLCHITOBIOSE BINDING PROTEIN DASA"/>
    <property type="match status" value="1"/>
</dbReference>
<comment type="subcellular location">
    <subcellularLocation>
        <location evidence="1">Periplasm</location>
    </subcellularLocation>
</comment>
<dbReference type="EMBL" id="JABRWJ010000008">
    <property type="protein sequence ID" value="NRF70244.1"/>
    <property type="molecule type" value="Genomic_DNA"/>
</dbReference>
<keyword evidence="5" id="KW-1185">Reference proteome</keyword>
<reference evidence="4 5" key="1">
    <citation type="submission" date="2020-05" db="EMBL/GenBank/DDBJ databases">
        <title>Aquincola sp. isolate from soil.</title>
        <authorList>
            <person name="Han J."/>
            <person name="Kim D.-U."/>
        </authorList>
    </citation>
    <scope>NUCLEOTIDE SEQUENCE [LARGE SCALE GENOMIC DNA]</scope>
    <source>
        <strain evidence="4 5">S2</strain>
    </source>
</reference>
<evidence type="ECO:0000313" key="4">
    <source>
        <dbReference type="EMBL" id="NRF70244.1"/>
    </source>
</evidence>
<evidence type="ECO:0000256" key="3">
    <source>
        <dbReference type="SAM" id="SignalP"/>
    </source>
</evidence>
<dbReference type="SUPFAM" id="SSF53850">
    <property type="entry name" value="Periplasmic binding protein-like II"/>
    <property type="match status" value="1"/>
</dbReference>
<gene>
    <name evidence="4" type="ORF">HLB44_24865</name>
</gene>
<sequence>MRALLAAALLAAATLAHAATELVIATVDNGPMIEMQRLARHFEQANPDIRLKWVTLDEGTLRKRVSEDIAQRGGAFDIMTIGLYETPIWGRRGWLRPLDPQAAYDAADLVPFIREGLSIDGRLYAAPFYGESSMLMFRRDLLAAAGLDMPNRPSWEHVRRVAERLHDPARGVYGICLRGRPGWGDNMALVTTMVNSFGGQWFDMAWQPRLDTEPWRRAIALYVELLRRFGPPQPESLSFNELQALFGAGRCALWLDATIGAAVITDPSRSSVARHVGFAQAPSGVTARGANWLWAWSLAIPAGTRHPEAARRFVLWATSKDYIALVAREAGWARVPTGTRQSTYANLDFLATARAAAAELQALHSADLKLPTLPPSPYTGIQFVAIPEFPAIGDAVGTLVAEALAGRRRLDAALAVAQQATQRAMTGRNANTSKTR</sequence>
<dbReference type="RefSeq" id="WP_173128865.1">
    <property type="nucleotide sequence ID" value="NZ_JABRWJ010000008.1"/>
</dbReference>
<comment type="similarity">
    <text evidence="2">Belongs to the bacterial solute-binding protein 1 family.</text>
</comment>